<dbReference type="InterPro" id="IPR002528">
    <property type="entry name" value="MATE_fam"/>
</dbReference>
<feature type="transmembrane region" description="Helical" evidence="6">
    <location>
        <begin position="53"/>
        <end position="75"/>
    </location>
</feature>
<comment type="similarity">
    <text evidence="2">Belongs to the multi antimicrobial extrusion (MATE) (TC 2.A.66.1) family.</text>
</comment>
<dbReference type="GO" id="GO:0042910">
    <property type="term" value="F:xenobiotic transmembrane transporter activity"/>
    <property type="evidence" value="ECO:0007669"/>
    <property type="project" value="InterPro"/>
</dbReference>
<feature type="transmembrane region" description="Helical" evidence="6">
    <location>
        <begin position="103"/>
        <end position="128"/>
    </location>
</feature>
<feature type="transmembrane region" description="Helical" evidence="6">
    <location>
        <begin position="170"/>
        <end position="194"/>
    </location>
</feature>
<dbReference type="GO" id="GO:0005886">
    <property type="term" value="C:plasma membrane"/>
    <property type="evidence" value="ECO:0007669"/>
    <property type="project" value="TreeGrafter"/>
</dbReference>
<reference evidence="7 8" key="1">
    <citation type="submission" date="2019-06" db="EMBL/GenBank/DDBJ databases">
        <title>Metagenome assembled Genome of Spiribacter salinus SL48-SHIP from the microbial mat of Salt Lake 48 (Novosibirsk region, Russia).</title>
        <authorList>
            <person name="Shipova A."/>
            <person name="Rozanov A.S."/>
            <person name="Bryanskaya A.V."/>
            <person name="Peltek S.E."/>
        </authorList>
    </citation>
    <scope>NUCLEOTIDE SEQUENCE [LARGE SCALE GENOMIC DNA]</scope>
    <source>
        <strain evidence="7">SL48-SHIP-2</strain>
    </source>
</reference>
<dbReference type="PANTHER" id="PTHR42893:SF46">
    <property type="entry name" value="PROTEIN DETOXIFICATION 44, CHLOROPLASTIC"/>
    <property type="match status" value="1"/>
</dbReference>
<organism evidence="7 8">
    <name type="scientific">Spiribacter salinus</name>
    <dbReference type="NCBI Taxonomy" id="1335746"/>
    <lineage>
        <taxon>Bacteria</taxon>
        <taxon>Pseudomonadati</taxon>
        <taxon>Pseudomonadota</taxon>
        <taxon>Gammaproteobacteria</taxon>
        <taxon>Chromatiales</taxon>
        <taxon>Ectothiorhodospiraceae</taxon>
        <taxon>Spiribacter</taxon>
    </lineage>
</organism>
<feature type="transmembrane region" description="Helical" evidence="6">
    <location>
        <begin position="21"/>
        <end position="41"/>
    </location>
</feature>
<dbReference type="NCBIfam" id="TIGR00797">
    <property type="entry name" value="matE"/>
    <property type="match status" value="1"/>
</dbReference>
<comment type="subcellular location">
    <subcellularLocation>
        <location evidence="1">Membrane</location>
        <topology evidence="1">Multi-pass membrane protein</topology>
    </subcellularLocation>
</comment>
<dbReference type="GO" id="GO:0015297">
    <property type="term" value="F:antiporter activity"/>
    <property type="evidence" value="ECO:0007669"/>
    <property type="project" value="InterPro"/>
</dbReference>
<dbReference type="AlphaFoldDB" id="A0A540VWD9"/>
<evidence type="ECO:0000256" key="1">
    <source>
        <dbReference type="ARBA" id="ARBA00004141"/>
    </source>
</evidence>
<evidence type="ECO:0000256" key="6">
    <source>
        <dbReference type="SAM" id="Phobius"/>
    </source>
</evidence>
<feature type="transmembrane region" description="Helical" evidence="6">
    <location>
        <begin position="200"/>
        <end position="223"/>
    </location>
</feature>
<name>A0A540VWD9_9GAMM</name>
<keyword evidence="3 6" id="KW-0812">Transmembrane</keyword>
<dbReference type="InterPro" id="IPR044644">
    <property type="entry name" value="DinF-like"/>
</dbReference>
<dbReference type="Proteomes" id="UP000315400">
    <property type="component" value="Unassembled WGS sequence"/>
</dbReference>
<keyword evidence="5 6" id="KW-0472">Membrane</keyword>
<evidence type="ECO:0000313" key="7">
    <source>
        <dbReference type="EMBL" id="TQF01081.1"/>
    </source>
</evidence>
<evidence type="ECO:0000256" key="5">
    <source>
        <dbReference type="ARBA" id="ARBA00023136"/>
    </source>
</evidence>
<gene>
    <name evidence="7" type="ORF">FKY71_00430</name>
</gene>
<evidence type="ECO:0000256" key="3">
    <source>
        <dbReference type="ARBA" id="ARBA00022692"/>
    </source>
</evidence>
<evidence type="ECO:0000256" key="4">
    <source>
        <dbReference type="ARBA" id="ARBA00022989"/>
    </source>
</evidence>
<feature type="transmembrane region" description="Helical" evidence="6">
    <location>
        <begin position="327"/>
        <end position="351"/>
    </location>
</feature>
<dbReference type="CDD" id="cd13136">
    <property type="entry name" value="MATE_DinF_like"/>
    <property type="match status" value="1"/>
</dbReference>
<feature type="transmembrane region" description="Helical" evidence="6">
    <location>
        <begin position="396"/>
        <end position="412"/>
    </location>
</feature>
<comment type="caution">
    <text evidence="7">The sequence shown here is derived from an EMBL/GenBank/DDBJ whole genome shotgun (WGS) entry which is preliminary data.</text>
</comment>
<feature type="transmembrane region" description="Helical" evidence="6">
    <location>
        <begin position="418"/>
        <end position="439"/>
    </location>
</feature>
<feature type="transmembrane region" description="Helical" evidence="6">
    <location>
        <begin position="363"/>
        <end position="384"/>
    </location>
</feature>
<proteinExistence type="inferred from homology"/>
<evidence type="ECO:0000256" key="2">
    <source>
        <dbReference type="ARBA" id="ARBA00010199"/>
    </source>
</evidence>
<protein>
    <submittedName>
        <fullName evidence="7">MATE family efflux transporter</fullName>
    </submittedName>
</protein>
<sequence>MAPEYSKPDTAVGPSVARHRMMALAWPLILSNITVPLLGLVDTAVVGHLPDSRYLGGVTLGATLFSFLFWGFGFLRMGTTGLTAQAHGRGDVSAVLRLLGQSLLLALGIGLALIALHPWLIAIGLTLLDGSPAVTAEAEIYARIRMASAPAVLANYALIGWFLGRGYSKVTLVLMVINNTVNILLDLLFVVGLGMATDGVALASVIADYLTLATGLGLALWAWRGWGWPRVRGVLNDAVGYRRLLSVNGALFVRTLCLLFAFAFFHAQGASLGDTTLAANAVLLQFVLLASYGLDGFAHATESLVGQRIGAADEPGFKAVVRAATEWSMLMAGLASLVFLLIGDALIAVLTDLSAVRVMAGNYLIWVVAMPLLAAASYLLDGIFIGATKPRAMRDTMIAALFLVYLPVWWLAQPLGNHGLWLAFIAFTVARSVLLGTVFTRAWRRGSWFTAEDRRARPA</sequence>
<dbReference type="STRING" id="1260251.SPISAL_05770"/>
<dbReference type="Pfam" id="PF01554">
    <property type="entry name" value="MatE"/>
    <property type="match status" value="2"/>
</dbReference>
<feature type="transmembrane region" description="Helical" evidence="6">
    <location>
        <begin position="277"/>
        <end position="298"/>
    </location>
</feature>
<feature type="transmembrane region" description="Helical" evidence="6">
    <location>
        <begin position="244"/>
        <end position="265"/>
    </location>
</feature>
<dbReference type="EMBL" id="VIFK01000001">
    <property type="protein sequence ID" value="TQF01081.1"/>
    <property type="molecule type" value="Genomic_DNA"/>
</dbReference>
<evidence type="ECO:0000313" key="8">
    <source>
        <dbReference type="Proteomes" id="UP000315400"/>
    </source>
</evidence>
<feature type="transmembrane region" description="Helical" evidence="6">
    <location>
        <begin position="140"/>
        <end position="163"/>
    </location>
</feature>
<dbReference type="PANTHER" id="PTHR42893">
    <property type="entry name" value="PROTEIN DETOXIFICATION 44, CHLOROPLASTIC-RELATED"/>
    <property type="match status" value="1"/>
</dbReference>
<keyword evidence="4 6" id="KW-1133">Transmembrane helix</keyword>
<accession>A0A540VWD9</accession>